<comment type="caution">
    <text evidence="1">The sequence shown here is derived from an EMBL/GenBank/DDBJ whole genome shotgun (WGS) entry which is preliminary data.</text>
</comment>
<evidence type="ECO:0000313" key="1">
    <source>
        <dbReference type="EMBL" id="RGK48392.1"/>
    </source>
</evidence>
<gene>
    <name evidence="1" type="ORF">DXD09_01295</name>
</gene>
<proteinExistence type="predicted"/>
<sequence>MFGKKILAHLQQMNEQRQPAKRYNEAQLRRKTEKHLKEFIENLESQLKRTIPDEYDRPEDWIRFFDDNRVIEELELSIAEMEFAE</sequence>
<protein>
    <submittedName>
        <fullName evidence="1">Uncharacterized protein</fullName>
    </submittedName>
</protein>
<accession>A0A3E4MGC4</accession>
<dbReference type="Proteomes" id="UP000260790">
    <property type="component" value="Unassembled WGS sequence"/>
</dbReference>
<dbReference type="EMBL" id="QSQR01000001">
    <property type="protein sequence ID" value="RGK48392.1"/>
    <property type="molecule type" value="Genomic_DNA"/>
</dbReference>
<evidence type="ECO:0000313" key="2">
    <source>
        <dbReference type="Proteomes" id="UP000260790"/>
    </source>
</evidence>
<dbReference type="AlphaFoldDB" id="A0A3E4MGC4"/>
<reference evidence="1 2" key="1">
    <citation type="submission" date="2018-08" db="EMBL/GenBank/DDBJ databases">
        <title>A genome reference for cultivated species of the human gut microbiota.</title>
        <authorList>
            <person name="Zou Y."/>
            <person name="Xue W."/>
            <person name="Luo G."/>
        </authorList>
    </citation>
    <scope>NUCLEOTIDE SEQUENCE [LARGE SCALE GENOMIC DNA]</scope>
    <source>
        <strain evidence="1 2">TF10-9AT</strain>
    </source>
</reference>
<name>A0A3E4MGC4_9LACO</name>
<organism evidence="1 2">
    <name type="scientific">Ligilactobacillus ruminis</name>
    <dbReference type="NCBI Taxonomy" id="1623"/>
    <lineage>
        <taxon>Bacteria</taxon>
        <taxon>Bacillati</taxon>
        <taxon>Bacillota</taxon>
        <taxon>Bacilli</taxon>
        <taxon>Lactobacillales</taxon>
        <taxon>Lactobacillaceae</taxon>
        <taxon>Ligilactobacillus</taxon>
    </lineage>
</organism>